<keyword evidence="1" id="KW-1133">Transmembrane helix</keyword>
<evidence type="ECO:0000256" key="1">
    <source>
        <dbReference type="SAM" id="Phobius"/>
    </source>
</evidence>
<evidence type="ECO:0000259" key="2">
    <source>
        <dbReference type="Pfam" id="PF13231"/>
    </source>
</evidence>
<feature type="transmembrane region" description="Helical" evidence="1">
    <location>
        <begin position="443"/>
        <end position="461"/>
    </location>
</feature>
<feature type="transmembrane region" description="Helical" evidence="1">
    <location>
        <begin position="414"/>
        <end position="436"/>
    </location>
</feature>
<sequence>MKNSKFELSGLLLTIFNIVFIISIIFVSSIVVLKPHYRELSGQFTNGGFPTWAITVGIILELFVFLVIAFITKKIDKRYLKIISIINIIIFFILLVIFGFGLIVKPQWDFGTVYNTAMDKVQHGGKYLSSYYYDWYPNNIFMALVLYWIYKVFYIFNINFLYGSIAVNIILILISVIATYFLIKNIYGLRTATVSSFFFLILTPLYAYAPIFYTDTFTMLCLPIVYLLYRKYLKENKWIYLILMGIVGAIGVGIKNNILIGIIALLIFVIFELRNIKKIIKLYAFVGVSFLIVNSLITGICQANIPRPLDKAGLPYTHWIMMGLNGYGAWNKEDFDASISLVPNKQKIEAFNKKVIKERLDAFGVDGLMNHLLLKNEFTWGDGTYFAANVLSYDSLHSKSTLYKYTIGSENSGFLLFSQVGQGFMLLMIIVGSLGMFKDKRNVAMLFNICIFGIFLFLMLWEACPRYLLCILPIMIASASNGLNNIMKLGIFKEDKKD</sequence>
<feature type="transmembrane region" description="Helical" evidence="1">
    <location>
        <begin position="83"/>
        <end position="104"/>
    </location>
</feature>
<keyword evidence="1" id="KW-0812">Transmembrane</keyword>
<protein>
    <recommendedName>
        <fullName evidence="2">Glycosyltransferase RgtA/B/C/D-like domain-containing protein</fullName>
    </recommendedName>
</protein>
<dbReference type="OrthoDB" id="2061016at2"/>
<evidence type="ECO:0000313" key="3">
    <source>
        <dbReference type="EMBL" id="OPX47456.1"/>
    </source>
</evidence>
<organism evidence="3 4">
    <name type="scientific">Clostridium thermobutyricum DSM 4928</name>
    <dbReference type="NCBI Taxonomy" id="1121339"/>
    <lineage>
        <taxon>Bacteria</taxon>
        <taxon>Bacillati</taxon>
        <taxon>Bacillota</taxon>
        <taxon>Clostridia</taxon>
        <taxon>Eubacteriales</taxon>
        <taxon>Clostridiaceae</taxon>
        <taxon>Clostridium</taxon>
    </lineage>
</organism>
<reference evidence="3 4" key="1">
    <citation type="submission" date="2016-02" db="EMBL/GenBank/DDBJ databases">
        <title>Genome sequence of Clostridium thermobutyricum DSM 4928.</title>
        <authorList>
            <person name="Poehlein A."/>
            <person name="Daniel R."/>
        </authorList>
    </citation>
    <scope>NUCLEOTIDE SEQUENCE [LARGE SCALE GENOMIC DNA]</scope>
    <source>
        <strain evidence="3 4">DSM 4928</strain>
    </source>
</reference>
<feature type="transmembrane region" description="Helical" evidence="1">
    <location>
        <begin position="283"/>
        <end position="305"/>
    </location>
</feature>
<feature type="transmembrane region" description="Helical" evidence="1">
    <location>
        <begin position="160"/>
        <end position="183"/>
    </location>
</feature>
<feature type="transmembrane region" description="Helical" evidence="1">
    <location>
        <begin position="52"/>
        <end position="71"/>
    </location>
</feature>
<feature type="domain" description="Glycosyltransferase RgtA/B/C/D-like" evidence="2">
    <location>
        <begin position="144"/>
        <end position="293"/>
    </location>
</feature>
<proteinExistence type="predicted"/>
<dbReference type="EMBL" id="LTAY01000048">
    <property type="protein sequence ID" value="OPX47456.1"/>
    <property type="molecule type" value="Genomic_DNA"/>
</dbReference>
<feature type="transmembrane region" description="Helical" evidence="1">
    <location>
        <begin position="135"/>
        <end position="153"/>
    </location>
</feature>
<dbReference type="InterPro" id="IPR038731">
    <property type="entry name" value="RgtA/B/C-like"/>
</dbReference>
<gene>
    <name evidence="3" type="ORF">CLTHE_20190</name>
</gene>
<evidence type="ECO:0000313" key="4">
    <source>
        <dbReference type="Proteomes" id="UP000191448"/>
    </source>
</evidence>
<dbReference type="AlphaFoldDB" id="A0A1V4SU89"/>
<dbReference type="Pfam" id="PF13231">
    <property type="entry name" value="PMT_2"/>
    <property type="match status" value="1"/>
</dbReference>
<feature type="transmembrane region" description="Helical" evidence="1">
    <location>
        <begin position="238"/>
        <end position="271"/>
    </location>
</feature>
<feature type="transmembrane region" description="Helical" evidence="1">
    <location>
        <begin position="467"/>
        <end position="487"/>
    </location>
</feature>
<keyword evidence="1" id="KW-0472">Membrane</keyword>
<feature type="transmembrane region" description="Helical" evidence="1">
    <location>
        <begin position="216"/>
        <end position="232"/>
    </location>
</feature>
<name>A0A1V4SU89_9CLOT</name>
<comment type="caution">
    <text evidence="3">The sequence shown here is derived from an EMBL/GenBank/DDBJ whole genome shotgun (WGS) entry which is preliminary data.</text>
</comment>
<feature type="transmembrane region" description="Helical" evidence="1">
    <location>
        <begin position="12"/>
        <end position="32"/>
    </location>
</feature>
<dbReference type="Proteomes" id="UP000191448">
    <property type="component" value="Unassembled WGS sequence"/>
</dbReference>
<accession>A0A1V4SU89</accession>
<dbReference type="RefSeq" id="WP_080023211.1">
    <property type="nucleotide sequence ID" value="NZ_LTAY01000048.1"/>
</dbReference>